<dbReference type="Proteomes" id="UP000318937">
    <property type="component" value="Unassembled WGS sequence"/>
</dbReference>
<organism evidence="1 2">
    <name type="scientific">Psychrobacillus soli</name>
    <dbReference type="NCBI Taxonomy" id="1543965"/>
    <lineage>
        <taxon>Bacteria</taxon>
        <taxon>Bacillati</taxon>
        <taxon>Bacillota</taxon>
        <taxon>Bacilli</taxon>
        <taxon>Bacillales</taxon>
        <taxon>Bacillaceae</taxon>
        <taxon>Psychrobacillus</taxon>
    </lineage>
</organism>
<name>A0A544SU57_9BACI</name>
<keyword evidence="2" id="KW-1185">Reference proteome</keyword>
<gene>
    <name evidence="1" type="ORF">FG383_16435</name>
</gene>
<protein>
    <recommendedName>
        <fullName evidence="3">Ethanolamine utilization protein</fullName>
    </recommendedName>
</protein>
<comment type="caution">
    <text evidence="1">The sequence shown here is derived from an EMBL/GenBank/DDBJ whole genome shotgun (WGS) entry which is preliminary data.</text>
</comment>
<evidence type="ECO:0000313" key="2">
    <source>
        <dbReference type="Proteomes" id="UP000318937"/>
    </source>
</evidence>
<reference evidence="1 2" key="1">
    <citation type="submission" date="2019-05" db="EMBL/GenBank/DDBJ databases">
        <title>Psychrobacillus vulpis sp. nov., a new species isolated from feces of a red fox that inhabits in The Tablas de Daimiel Natural Park, Albacete, Spain.</title>
        <authorList>
            <person name="Rodriguez M."/>
            <person name="Reina J.C."/>
            <person name="Bejar V."/>
            <person name="Llamas I."/>
        </authorList>
    </citation>
    <scope>NUCLEOTIDE SEQUENCE [LARGE SCALE GENOMIC DNA]</scope>
    <source>
        <strain evidence="1 2">NHI-2</strain>
    </source>
</reference>
<dbReference type="OrthoDB" id="1706434at2"/>
<accession>A0A544SU57</accession>
<dbReference type="AlphaFoldDB" id="A0A544SU57"/>
<evidence type="ECO:0008006" key="3">
    <source>
        <dbReference type="Google" id="ProtNLM"/>
    </source>
</evidence>
<dbReference type="EMBL" id="VDGG01000043">
    <property type="protein sequence ID" value="TQR08739.1"/>
    <property type="molecule type" value="Genomic_DNA"/>
</dbReference>
<proteinExistence type="predicted"/>
<evidence type="ECO:0000313" key="1">
    <source>
        <dbReference type="EMBL" id="TQR08739.1"/>
    </source>
</evidence>
<sequence>MNGLLIDEIVKEVLDRLQQSERLKSSSPVLVVHPHTTASNSSVKELERYFSLMEINCNSPQSLKISNDVKWAIMLEADQSLIVKGALCLTDCAPSKLLAQLIMQNMPIFIVPEEEAKLFLEEQDMKSRFVNNNYFRQLMKYKEKLSEYGVAICTIQEVLKQKIQVIQYDQANSYSKKLITESVIENWEKRDIHILSNTIVTPLARDLAKQKGIEIKVEEES</sequence>
<dbReference type="RefSeq" id="WP_142608483.1">
    <property type="nucleotide sequence ID" value="NZ_VDGG01000043.1"/>
</dbReference>